<dbReference type="EMBL" id="CM016552">
    <property type="protein sequence ID" value="TKW38326.1"/>
    <property type="molecule type" value="Genomic_DNA"/>
</dbReference>
<accession>A0A4V6DCM2</accession>
<dbReference type="Gramene" id="TKW38326">
    <property type="protein sequence ID" value="TKW38326"/>
    <property type="gene ID" value="SEVIR_1G107750v2"/>
</dbReference>
<name>A0A4V6DCM2_SETVI</name>
<sequence length="228" mass="24808">MAVRSLRDDGEQHAGGGTLGGGGRPAANGTGRSSVIPTGELDAAAANRSNWVSSQVVAVGEGGGELDVADVWARLMRWRRRIKAAGGARRSLRWESVGASVVRPPSGQEPPQGSSISALAAAWELAVPLRSFRKEEQLEARRGGRERGDRVEENWVETGCKTHPLHTQFRRPPRGQRFNPTNCVAILGRLQERLTYAARLQERLGWQVRWARDINTRAAASSIYPAAT</sequence>
<organism evidence="2 3">
    <name type="scientific">Setaria viridis</name>
    <name type="common">Green bristlegrass</name>
    <name type="synonym">Setaria italica subsp. viridis</name>
    <dbReference type="NCBI Taxonomy" id="4556"/>
    <lineage>
        <taxon>Eukaryota</taxon>
        <taxon>Viridiplantae</taxon>
        <taxon>Streptophyta</taxon>
        <taxon>Embryophyta</taxon>
        <taxon>Tracheophyta</taxon>
        <taxon>Spermatophyta</taxon>
        <taxon>Magnoliopsida</taxon>
        <taxon>Liliopsida</taxon>
        <taxon>Poales</taxon>
        <taxon>Poaceae</taxon>
        <taxon>PACMAD clade</taxon>
        <taxon>Panicoideae</taxon>
        <taxon>Panicodae</taxon>
        <taxon>Paniceae</taxon>
        <taxon>Cenchrinae</taxon>
        <taxon>Setaria</taxon>
    </lineage>
</organism>
<evidence type="ECO:0000256" key="1">
    <source>
        <dbReference type="SAM" id="MobiDB-lite"/>
    </source>
</evidence>
<keyword evidence="3" id="KW-1185">Reference proteome</keyword>
<feature type="compositionally biased region" description="Basic and acidic residues" evidence="1">
    <location>
        <begin position="1"/>
        <end position="12"/>
    </location>
</feature>
<reference evidence="2" key="1">
    <citation type="submission" date="2019-03" db="EMBL/GenBank/DDBJ databases">
        <title>WGS assembly of Setaria viridis.</title>
        <authorList>
            <person name="Huang P."/>
            <person name="Jenkins J."/>
            <person name="Grimwood J."/>
            <person name="Barry K."/>
            <person name="Healey A."/>
            <person name="Mamidi S."/>
            <person name="Sreedasyam A."/>
            <person name="Shu S."/>
            <person name="Feldman M."/>
            <person name="Wu J."/>
            <person name="Yu Y."/>
            <person name="Chen C."/>
            <person name="Johnson J."/>
            <person name="Rokhsar D."/>
            <person name="Baxter I."/>
            <person name="Schmutz J."/>
            <person name="Brutnell T."/>
            <person name="Kellogg E."/>
        </authorList>
    </citation>
    <scope>NUCLEOTIDE SEQUENCE [LARGE SCALE GENOMIC DNA]</scope>
</reference>
<evidence type="ECO:0000313" key="2">
    <source>
        <dbReference type="EMBL" id="TKW38326.1"/>
    </source>
</evidence>
<evidence type="ECO:0000313" key="3">
    <source>
        <dbReference type="Proteomes" id="UP000298652"/>
    </source>
</evidence>
<protein>
    <submittedName>
        <fullName evidence="2">Uncharacterized protein</fullName>
    </submittedName>
</protein>
<feature type="compositionally biased region" description="Gly residues" evidence="1">
    <location>
        <begin position="13"/>
        <end position="24"/>
    </location>
</feature>
<gene>
    <name evidence="2" type="ORF">SEVIR_1G107750v2</name>
</gene>
<dbReference type="Proteomes" id="UP000298652">
    <property type="component" value="Chromosome 1"/>
</dbReference>
<dbReference type="AlphaFoldDB" id="A0A4V6DCM2"/>
<feature type="region of interest" description="Disordered" evidence="1">
    <location>
        <begin position="1"/>
        <end position="35"/>
    </location>
</feature>
<proteinExistence type="predicted"/>